<dbReference type="EMBL" id="JBHUOF010000007">
    <property type="protein sequence ID" value="MFD2798975.1"/>
    <property type="molecule type" value="Genomic_DNA"/>
</dbReference>
<name>A0ABW5W649_9PSEU</name>
<dbReference type="SUPFAM" id="SSF48264">
    <property type="entry name" value="Cytochrome P450"/>
    <property type="match status" value="1"/>
</dbReference>
<reference evidence="4" key="1">
    <citation type="journal article" date="2019" name="Int. J. Syst. Evol. Microbiol.">
        <title>The Global Catalogue of Microorganisms (GCM) 10K type strain sequencing project: providing services to taxonomists for standard genome sequencing and annotation.</title>
        <authorList>
            <consortium name="The Broad Institute Genomics Platform"/>
            <consortium name="The Broad Institute Genome Sequencing Center for Infectious Disease"/>
            <person name="Wu L."/>
            <person name="Ma J."/>
        </authorList>
    </citation>
    <scope>NUCLEOTIDE SEQUENCE [LARGE SCALE GENOMIC DNA]</scope>
    <source>
        <strain evidence="4">IBRC-M 10906</strain>
    </source>
</reference>
<dbReference type="InterPro" id="IPR017972">
    <property type="entry name" value="Cyt_P450_CS"/>
</dbReference>
<keyword evidence="2" id="KW-0479">Metal-binding</keyword>
<keyword evidence="2" id="KW-0349">Heme</keyword>
<evidence type="ECO:0000313" key="4">
    <source>
        <dbReference type="Proteomes" id="UP001597478"/>
    </source>
</evidence>
<comment type="caution">
    <text evidence="3">The sequence shown here is derived from an EMBL/GenBank/DDBJ whole genome shotgun (WGS) entry which is preliminary data.</text>
</comment>
<accession>A0ABW5W649</accession>
<dbReference type="Proteomes" id="UP001597478">
    <property type="component" value="Unassembled WGS sequence"/>
</dbReference>
<dbReference type="InterPro" id="IPR002397">
    <property type="entry name" value="Cyt_P450_B"/>
</dbReference>
<dbReference type="PROSITE" id="PS00086">
    <property type="entry name" value="CYTOCHROME_P450"/>
    <property type="match status" value="1"/>
</dbReference>
<evidence type="ECO:0000256" key="1">
    <source>
        <dbReference type="ARBA" id="ARBA00010617"/>
    </source>
</evidence>
<comment type="similarity">
    <text evidence="1 2">Belongs to the cytochrome P450 family.</text>
</comment>
<dbReference type="InterPro" id="IPR036396">
    <property type="entry name" value="Cyt_P450_sf"/>
</dbReference>
<organism evidence="3 4">
    <name type="scientific">Prauserella oleivorans</name>
    <dbReference type="NCBI Taxonomy" id="1478153"/>
    <lineage>
        <taxon>Bacteria</taxon>
        <taxon>Bacillati</taxon>
        <taxon>Actinomycetota</taxon>
        <taxon>Actinomycetes</taxon>
        <taxon>Pseudonocardiales</taxon>
        <taxon>Pseudonocardiaceae</taxon>
        <taxon>Prauserella</taxon>
    </lineage>
</organism>
<dbReference type="PANTHER" id="PTHR46696">
    <property type="entry name" value="P450, PUTATIVE (EUROFUNG)-RELATED"/>
    <property type="match status" value="1"/>
</dbReference>
<dbReference type="Pfam" id="PF00067">
    <property type="entry name" value="p450"/>
    <property type="match status" value="1"/>
</dbReference>
<keyword evidence="2" id="KW-0503">Monooxygenase</keyword>
<dbReference type="InterPro" id="IPR001128">
    <property type="entry name" value="Cyt_P450"/>
</dbReference>
<dbReference type="PANTHER" id="PTHR46696:SF1">
    <property type="entry name" value="CYTOCHROME P450 YJIB-RELATED"/>
    <property type="match status" value="1"/>
</dbReference>
<protein>
    <submittedName>
        <fullName evidence="3">Cytochrome P450</fullName>
    </submittedName>
</protein>
<sequence length="401" mass="43075">MTALLRVDDDFVRDPFPRFDELRAQGPVHVLRTRDGARYWLVVGSEEIRSGLRDTRLSKDPDLLAAARVRQRCEHGVVDGPAAEAALRELTSFLRSFTYEVREVVKETLSGRHAARHAPRVAAIADELLDGLAAVSGPVDLVASYSMPFATRVSGSLLGVAPDELAEFGARVSAWLGSDSAEARATARRRVSALLDELIAARCGREADDVVSALVGKAGTAGRESLVRACLIFVMITVETVVSFLATAVHALLSHPEQLRLLRDEPERTGAAIDELLRFTGPHNVSAQRCATEDLELGGQHIAEGDLVVFALGAANHDAATYPDPHRLDLDRDATGHLAFGAGRHYCPGTHQARSALATGIAALLRRYPGLRLAVPAGEVSWVPSELLRSVRALPVHLAGG</sequence>
<evidence type="ECO:0000313" key="3">
    <source>
        <dbReference type="EMBL" id="MFD2798975.1"/>
    </source>
</evidence>
<keyword evidence="2" id="KW-0408">Iron</keyword>
<proteinExistence type="inferred from homology"/>
<dbReference type="RefSeq" id="WP_377386794.1">
    <property type="nucleotide sequence ID" value="NZ_JBHSAN010000006.1"/>
</dbReference>
<evidence type="ECO:0000256" key="2">
    <source>
        <dbReference type="RuleBase" id="RU000461"/>
    </source>
</evidence>
<dbReference type="Gene3D" id="1.10.630.10">
    <property type="entry name" value="Cytochrome P450"/>
    <property type="match status" value="1"/>
</dbReference>
<keyword evidence="4" id="KW-1185">Reference proteome</keyword>
<keyword evidence="2" id="KW-0560">Oxidoreductase</keyword>
<dbReference type="PRINTS" id="PR00359">
    <property type="entry name" value="BP450"/>
</dbReference>
<gene>
    <name evidence="3" type="ORF">ACFS2C_06175</name>
</gene>